<evidence type="ECO:0000313" key="3">
    <source>
        <dbReference type="EMBL" id="AWB84844.1"/>
    </source>
</evidence>
<keyword evidence="2" id="KW-0732">Signal</keyword>
<dbReference type="KEGG" id="clia:C3E79_10470"/>
<accession>A0A2S0WGJ7</accession>
<sequence length="168" mass="16903">MARTRAPYAAALALAAATLTACGSSTVESSEVAGTTASASPSAETPAPASTGASSSTAPSSSTSSSPRSSAAPAPAGADQPAQEVDSVPEQASAYTPEEQAYLEALRNNGINVDGVEDQLTGTGFSVCEGNTITRDAVSGQLVEQRRTDQAFDALNKLIDDSAHEHLC</sequence>
<organism evidence="3 4">
    <name type="scientific">Corynebacterium liangguodongii</name>
    <dbReference type="NCBI Taxonomy" id="2079535"/>
    <lineage>
        <taxon>Bacteria</taxon>
        <taxon>Bacillati</taxon>
        <taxon>Actinomycetota</taxon>
        <taxon>Actinomycetes</taxon>
        <taxon>Mycobacteriales</taxon>
        <taxon>Corynebacteriaceae</taxon>
        <taxon>Corynebacterium</taxon>
    </lineage>
</organism>
<keyword evidence="4" id="KW-1185">Reference proteome</keyword>
<evidence type="ECO:0000313" key="4">
    <source>
        <dbReference type="Proteomes" id="UP000244754"/>
    </source>
</evidence>
<evidence type="ECO:0000256" key="1">
    <source>
        <dbReference type="SAM" id="MobiDB-lite"/>
    </source>
</evidence>
<protein>
    <submittedName>
        <fullName evidence="3">Uncharacterized protein</fullName>
    </submittedName>
</protein>
<feature type="region of interest" description="Disordered" evidence="1">
    <location>
        <begin position="23"/>
        <end position="98"/>
    </location>
</feature>
<dbReference type="PROSITE" id="PS51257">
    <property type="entry name" value="PROKAR_LIPOPROTEIN"/>
    <property type="match status" value="1"/>
</dbReference>
<gene>
    <name evidence="3" type="ORF">C3E79_10470</name>
</gene>
<evidence type="ECO:0000256" key="2">
    <source>
        <dbReference type="SAM" id="SignalP"/>
    </source>
</evidence>
<proteinExistence type="predicted"/>
<feature type="chain" id="PRO_5043343843" evidence="2">
    <location>
        <begin position="22"/>
        <end position="168"/>
    </location>
</feature>
<name>A0A2S0WGJ7_9CORY</name>
<dbReference type="RefSeq" id="WP_108404852.1">
    <property type="nucleotide sequence ID" value="NZ_CP026948.1"/>
</dbReference>
<dbReference type="AlphaFoldDB" id="A0A2S0WGJ7"/>
<dbReference type="EMBL" id="CP026948">
    <property type="protein sequence ID" value="AWB84844.1"/>
    <property type="molecule type" value="Genomic_DNA"/>
</dbReference>
<reference evidence="4" key="1">
    <citation type="submission" date="2018-01" db="EMBL/GenBank/DDBJ databases">
        <authorList>
            <person name="Li J."/>
        </authorList>
    </citation>
    <scope>NUCLEOTIDE SEQUENCE [LARGE SCALE GENOMIC DNA]</scope>
    <source>
        <strain evidence="4">2184</strain>
    </source>
</reference>
<dbReference type="OrthoDB" id="4427769at2"/>
<feature type="compositionally biased region" description="Low complexity" evidence="1">
    <location>
        <begin position="33"/>
        <end position="78"/>
    </location>
</feature>
<dbReference type="Proteomes" id="UP000244754">
    <property type="component" value="Chromosome"/>
</dbReference>
<feature type="signal peptide" evidence="2">
    <location>
        <begin position="1"/>
        <end position="21"/>
    </location>
</feature>